<organism evidence="1 2">
    <name type="scientific">Aliivibrio logei</name>
    <name type="common">Vibrio logei</name>
    <dbReference type="NCBI Taxonomy" id="688"/>
    <lineage>
        <taxon>Bacteria</taxon>
        <taxon>Pseudomonadati</taxon>
        <taxon>Pseudomonadota</taxon>
        <taxon>Gammaproteobacteria</taxon>
        <taxon>Vibrionales</taxon>
        <taxon>Vibrionaceae</taxon>
        <taxon>Aliivibrio</taxon>
    </lineage>
</organism>
<accession>A0A1B9NUB6</accession>
<dbReference type="EMBL" id="MAJU01000029">
    <property type="protein sequence ID" value="OCH17622.1"/>
    <property type="molecule type" value="Genomic_DNA"/>
</dbReference>
<comment type="caution">
    <text evidence="1">The sequence shown here is derived from an EMBL/GenBank/DDBJ whole genome shotgun (WGS) entry which is preliminary data.</text>
</comment>
<dbReference type="RefSeq" id="WP_065612061.1">
    <property type="nucleotide sequence ID" value="NZ_CAWMPN010000029.1"/>
</dbReference>
<sequence>MPILVVKPSVNVPNEPQFKDIIISRMASGFFASKKSADNCLIIIITDGISCKAGRIVSVTEKLVPPKSQNAKKWIKRIDVTFDSVRNLSFQEKTQISAINWSSRNVRFI</sequence>
<reference evidence="1 2" key="1">
    <citation type="submission" date="2016-06" db="EMBL/GenBank/DDBJ databases">
        <authorList>
            <person name="Kjaerup R.B."/>
            <person name="Dalgaard T.S."/>
            <person name="Juul-Madsen H.R."/>
        </authorList>
    </citation>
    <scope>NUCLEOTIDE SEQUENCE [LARGE SCALE GENOMIC DNA]</scope>
    <source>
        <strain evidence="1 2">1S159</strain>
    </source>
</reference>
<gene>
    <name evidence="1" type="ORF">A6E04_18550</name>
</gene>
<proteinExistence type="predicted"/>
<evidence type="ECO:0000313" key="1">
    <source>
        <dbReference type="EMBL" id="OCH17622.1"/>
    </source>
</evidence>
<dbReference type="AlphaFoldDB" id="A0A1B9NUB6"/>
<name>A0A1B9NUB6_ALILO</name>
<protein>
    <submittedName>
        <fullName evidence="1">Uncharacterized protein</fullName>
    </submittedName>
</protein>
<dbReference type="Proteomes" id="UP000093523">
    <property type="component" value="Unassembled WGS sequence"/>
</dbReference>
<evidence type="ECO:0000313" key="2">
    <source>
        <dbReference type="Proteomes" id="UP000093523"/>
    </source>
</evidence>
<dbReference type="STRING" id="688.A6E04_18550"/>
<dbReference type="OrthoDB" id="9925474at2"/>